<name>A0ACB8G531_9SAUR</name>
<gene>
    <name evidence="1" type="ORF">K3G42_029802</name>
</gene>
<dbReference type="EMBL" id="CM037615">
    <property type="protein sequence ID" value="KAH8014535.1"/>
    <property type="molecule type" value="Genomic_DNA"/>
</dbReference>
<evidence type="ECO:0000313" key="1">
    <source>
        <dbReference type="EMBL" id="KAH8014535.1"/>
    </source>
</evidence>
<protein>
    <submittedName>
        <fullName evidence="1">Uncharacterized protein</fullName>
    </submittedName>
</protein>
<proteinExistence type="predicted"/>
<dbReference type="Proteomes" id="UP000827872">
    <property type="component" value="Linkage Group LG02"/>
</dbReference>
<accession>A0ACB8G531</accession>
<evidence type="ECO:0000313" key="2">
    <source>
        <dbReference type="Proteomes" id="UP000827872"/>
    </source>
</evidence>
<organism evidence="1 2">
    <name type="scientific">Sphaerodactylus townsendi</name>
    <dbReference type="NCBI Taxonomy" id="933632"/>
    <lineage>
        <taxon>Eukaryota</taxon>
        <taxon>Metazoa</taxon>
        <taxon>Chordata</taxon>
        <taxon>Craniata</taxon>
        <taxon>Vertebrata</taxon>
        <taxon>Euteleostomi</taxon>
        <taxon>Lepidosauria</taxon>
        <taxon>Squamata</taxon>
        <taxon>Bifurcata</taxon>
        <taxon>Gekkota</taxon>
        <taxon>Sphaerodactylidae</taxon>
        <taxon>Sphaerodactylus</taxon>
    </lineage>
</organism>
<keyword evidence="2" id="KW-1185">Reference proteome</keyword>
<reference evidence="1" key="1">
    <citation type="submission" date="2021-08" db="EMBL/GenBank/DDBJ databases">
        <title>The first chromosome-level gecko genome reveals the dynamic sex chromosomes of Neotropical dwarf geckos (Sphaerodactylidae: Sphaerodactylus).</title>
        <authorList>
            <person name="Pinto B.J."/>
            <person name="Keating S.E."/>
            <person name="Gamble T."/>
        </authorList>
    </citation>
    <scope>NUCLEOTIDE SEQUENCE</scope>
    <source>
        <strain evidence="1">TG3544</strain>
    </source>
</reference>
<sequence length="198" mass="22036">MATLSFATNLQVAEHNRAASKVPKLGKMAAARRKSVKKTAWMEEPAHQSKEQRQSCGSLRGAPAARRKGEPLQRPAAEWAPLAPSAELFNTPLASTRLPSPLGMWTEPRASREITRRHDQATQEKPDPQAPWRWEMSLGPGEESGSETLRTGSARPDPKVRLSRTANPTPDCMWLIQDWHHHFTGPGQVERQATEPLD</sequence>
<comment type="caution">
    <text evidence="1">The sequence shown here is derived from an EMBL/GenBank/DDBJ whole genome shotgun (WGS) entry which is preliminary data.</text>
</comment>